<accession>A0ABD6EZ85</accession>
<dbReference type="Gene3D" id="3.10.310.50">
    <property type="match status" value="1"/>
</dbReference>
<keyword evidence="1" id="KW-1133">Transmembrane helix</keyword>
<feature type="signal peptide" evidence="2">
    <location>
        <begin position="1"/>
        <end position="28"/>
    </location>
</feature>
<gene>
    <name evidence="3" type="ORF">AB6A40_008309</name>
</gene>
<reference evidence="3 4" key="1">
    <citation type="submission" date="2024-08" db="EMBL/GenBank/DDBJ databases">
        <title>Gnathostoma spinigerum genome.</title>
        <authorList>
            <person name="Gonzalez-Bertolin B."/>
            <person name="Monzon S."/>
            <person name="Zaballos A."/>
            <person name="Jimenez P."/>
            <person name="Dekumyoy P."/>
            <person name="Varona S."/>
            <person name="Cuesta I."/>
            <person name="Sumanam S."/>
            <person name="Adisakwattana P."/>
            <person name="Gasser R.B."/>
            <person name="Hernandez-Gonzalez A."/>
            <person name="Young N.D."/>
            <person name="Perteguer M.J."/>
        </authorList>
    </citation>
    <scope>NUCLEOTIDE SEQUENCE [LARGE SCALE GENOMIC DNA]</scope>
    <source>
        <strain evidence="3">AL3</strain>
        <tissue evidence="3">Liver</tissue>
    </source>
</reference>
<keyword evidence="1" id="KW-0472">Membrane</keyword>
<dbReference type="PANTHER" id="PTHR33748:SF6">
    <property type="entry name" value="TPM_PHOSPHATASE DOMAIN-CONTAINING PROTEIN"/>
    <property type="match status" value="1"/>
</dbReference>
<feature type="transmembrane region" description="Helical" evidence="1">
    <location>
        <begin position="211"/>
        <end position="229"/>
    </location>
</feature>
<proteinExistence type="predicted"/>
<evidence type="ECO:0000256" key="2">
    <source>
        <dbReference type="SAM" id="SignalP"/>
    </source>
</evidence>
<dbReference type="EMBL" id="JBGFUD010007522">
    <property type="protein sequence ID" value="MFH4981600.1"/>
    <property type="molecule type" value="Genomic_DNA"/>
</dbReference>
<feature type="chain" id="PRO_5044756170" description="TPM domain-containing protein" evidence="2">
    <location>
        <begin position="29"/>
        <end position="231"/>
    </location>
</feature>
<dbReference type="Proteomes" id="UP001608902">
    <property type="component" value="Unassembled WGS sequence"/>
</dbReference>
<name>A0ABD6EZ85_9BILA</name>
<keyword evidence="1" id="KW-0812">Transmembrane</keyword>
<comment type="caution">
    <text evidence="3">The sequence shown here is derived from an EMBL/GenBank/DDBJ whole genome shotgun (WGS) entry which is preliminary data.</text>
</comment>
<protein>
    <recommendedName>
        <fullName evidence="5">TPM domain-containing protein</fullName>
    </recommendedName>
</protein>
<evidence type="ECO:0000256" key="1">
    <source>
        <dbReference type="SAM" id="Phobius"/>
    </source>
</evidence>
<evidence type="ECO:0008006" key="5">
    <source>
        <dbReference type="Google" id="ProtNLM"/>
    </source>
</evidence>
<dbReference type="InterPro" id="IPR033438">
    <property type="entry name" value="MOLO1"/>
</dbReference>
<evidence type="ECO:0000313" key="3">
    <source>
        <dbReference type="EMBL" id="MFH4981600.1"/>
    </source>
</evidence>
<keyword evidence="4" id="KW-1185">Reference proteome</keyword>
<sequence length="231" mass="26128">MKLNHIVHPVMIILISSLVTFTFIVCSADDLTAYPNPKKSFRECNMRSFSSVCDPDKILTEAERYRLNNDIVRLAARSSSHQGDFCQKRGIEAILAVTRKGSEQMAKDLNERWNLDEQCKKSVIFVLSADDRKLYYSGKENTELSDAEFKSITESQQKNMEDGHFREALTNIFKEIGEKNAQKGGVTGNKSGPRAKPTKNPLDNGCAHSQIFASWIAVVLYIFTCRRILIL</sequence>
<dbReference type="AlphaFoldDB" id="A0ABD6EZ85"/>
<evidence type="ECO:0000313" key="4">
    <source>
        <dbReference type="Proteomes" id="UP001608902"/>
    </source>
</evidence>
<dbReference type="PANTHER" id="PTHR33748">
    <property type="entry name" value="PROTEIN CBG04600"/>
    <property type="match status" value="1"/>
</dbReference>
<keyword evidence="2" id="KW-0732">Signal</keyword>
<dbReference type="Pfam" id="PF17175">
    <property type="entry name" value="MOLO1"/>
    <property type="match status" value="1"/>
</dbReference>
<organism evidence="3 4">
    <name type="scientific">Gnathostoma spinigerum</name>
    <dbReference type="NCBI Taxonomy" id="75299"/>
    <lineage>
        <taxon>Eukaryota</taxon>
        <taxon>Metazoa</taxon>
        <taxon>Ecdysozoa</taxon>
        <taxon>Nematoda</taxon>
        <taxon>Chromadorea</taxon>
        <taxon>Rhabditida</taxon>
        <taxon>Spirurina</taxon>
        <taxon>Gnathostomatomorpha</taxon>
        <taxon>Gnathostomatoidea</taxon>
        <taxon>Gnathostomatidae</taxon>
        <taxon>Gnathostoma</taxon>
    </lineage>
</organism>